<proteinExistence type="predicted"/>
<evidence type="ECO:0000313" key="4">
    <source>
        <dbReference type="EMBL" id="KAK7840930.1"/>
    </source>
</evidence>
<dbReference type="GO" id="GO:0009451">
    <property type="term" value="P:RNA modification"/>
    <property type="evidence" value="ECO:0007669"/>
    <property type="project" value="InterPro"/>
</dbReference>
<organism evidence="4 5">
    <name type="scientific">Quercus suber</name>
    <name type="common">Cork oak</name>
    <dbReference type="NCBI Taxonomy" id="58331"/>
    <lineage>
        <taxon>Eukaryota</taxon>
        <taxon>Viridiplantae</taxon>
        <taxon>Streptophyta</taxon>
        <taxon>Embryophyta</taxon>
        <taxon>Tracheophyta</taxon>
        <taxon>Spermatophyta</taxon>
        <taxon>Magnoliopsida</taxon>
        <taxon>eudicotyledons</taxon>
        <taxon>Gunneridae</taxon>
        <taxon>Pentapetalae</taxon>
        <taxon>rosids</taxon>
        <taxon>fabids</taxon>
        <taxon>Fagales</taxon>
        <taxon>Fagaceae</taxon>
        <taxon>Quercus</taxon>
    </lineage>
</organism>
<feature type="signal peptide" evidence="3">
    <location>
        <begin position="1"/>
        <end position="22"/>
    </location>
</feature>
<dbReference type="GO" id="GO:0003723">
    <property type="term" value="F:RNA binding"/>
    <property type="evidence" value="ECO:0007669"/>
    <property type="project" value="InterPro"/>
</dbReference>
<feature type="repeat" description="PPR" evidence="2">
    <location>
        <begin position="37"/>
        <end position="71"/>
    </location>
</feature>
<dbReference type="InterPro" id="IPR011990">
    <property type="entry name" value="TPR-like_helical_dom_sf"/>
</dbReference>
<dbReference type="Pfam" id="PF13041">
    <property type="entry name" value="PPR_2"/>
    <property type="match status" value="1"/>
</dbReference>
<keyword evidence="1" id="KW-0677">Repeat</keyword>
<evidence type="ECO:0000256" key="2">
    <source>
        <dbReference type="PROSITE-ProRule" id="PRU00708"/>
    </source>
</evidence>
<dbReference type="EMBL" id="PKMF04000251">
    <property type="protein sequence ID" value="KAK7840930.1"/>
    <property type="molecule type" value="Genomic_DNA"/>
</dbReference>
<dbReference type="NCBIfam" id="TIGR00756">
    <property type="entry name" value="PPR"/>
    <property type="match status" value="1"/>
</dbReference>
<dbReference type="InterPro" id="IPR002885">
    <property type="entry name" value="PPR_rpt"/>
</dbReference>
<dbReference type="Gene3D" id="1.25.40.10">
    <property type="entry name" value="Tetratricopeptide repeat domain"/>
    <property type="match status" value="1"/>
</dbReference>
<evidence type="ECO:0000313" key="5">
    <source>
        <dbReference type="Proteomes" id="UP000237347"/>
    </source>
</evidence>
<dbReference type="AlphaFoldDB" id="A0AAW0KQB7"/>
<evidence type="ECO:0000256" key="3">
    <source>
        <dbReference type="SAM" id="SignalP"/>
    </source>
</evidence>
<feature type="chain" id="PRO_5043810576" evidence="3">
    <location>
        <begin position="23"/>
        <end position="98"/>
    </location>
</feature>
<protein>
    <submittedName>
        <fullName evidence="4">Pentatricopeptide repeat-containing protein</fullName>
    </submittedName>
</protein>
<reference evidence="4 5" key="1">
    <citation type="journal article" date="2018" name="Sci. Data">
        <title>The draft genome sequence of cork oak.</title>
        <authorList>
            <person name="Ramos A.M."/>
            <person name="Usie A."/>
            <person name="Barbosa P."/>
            <person name="Barros P.M."/>
            <person name="Capote T."/>
            <person name="Chaves I."/>
            <person name="Simoes F."/>
            <person name="Abreu I."/>
            <person name="Carrasquinho I."/>
            <person name="Faro C."/>
            <person name="Guimaraes J.B."/>
            <person name="Mendonca D."/>
            <person name="Nobrega F."/>
            <person name="Rodrigues L."/>
            <person name="Saibo N.J.M."/>
            <person name="Varela M.C."/>
            <person name="Egas C."/>
            <person name="Matos J."/>
            <person name="Miguel C.M."/>
            <person name="Oliveira M.M."/>
            <person name="Ricardo C.P."/>
            <person name="Goncalves S."/>
        </authorList>
    </citation>
    <scope>NUCLEOTIDE SEQUENCE [LARGE SCALE GENOMIC DNA]</scope>
    <source>
        <strain evidence="5">cv. HL8</strain>
    </source>
</reference>
<accession>A0AAW0KQB7</accession>
<keyword evidence="5" id="KW-1185">Reference proteome</keyword>
<gene>
    <name evidence="4" type="ORF">CFP56_016071</name>
</gene>
<sequence>MALMLMFILGPRLLICMPSVGAKIGHFQCSSSCRRKNLFCWNSVIDSLAVHGYTNEALKMFRGIEREKIKPNGITFINVLSACTHAGLVEEGRRMYRK</sequence>
<dbReference type="PANTHER" id="PTHR47926:SF376">
    <property type="entry name" value="TETRATRICOPEPTIDE-LIKE HELICAL DOMAIN SUPERFAMILY"/>
    <property type="match status" value="1"/>
</dbReference>
<comment type="caution">
    <text evidence="4">The sequence shown here is derived from an EMBL/GenBank/DDBJ whole genome shotgun (WGS) entry which is preliminary data.</text>
</comment>
<dbReference type="PROSITE" id="PS51375">
    <property type="entry name" value="PPR"/>
    <property type="match status" value="1"/>
</dbReference>
<evidence type="ECO:0000256" key="1">
    <source>
        <dbReference type="ARBA" id="ARBA00022737"/>
    </source>
</evidence>
<name>A0AAW0KQB7_QUESU</name>
<dbReference type="Proteomes" id="UP000237347">
    <property type="component" value="Unassembled WGS sequence"/>
</dbReference>
<dbReference type="PANTHER" id="PTHR47926">
    <property type="entry name" value="PENTATRICOPEPTIDE REPEAT-CONTAINING PROTEIN"/>
    <property type="match status" value="1"/>
</dbReference>
<keyword evidence="3" id="KW-0732">Signal</keyword>
<dbReference type="InterPro" id="IPR046960">
    <property type="entry name" value="PPR_At4g14850-like_plant"/>
</dbReference>